<protein>
    <submittedName>
        <fullName evidence="1">Uncharacterized protein</fullName>
    </submittedName>
</protein>
<dbReference type="EMBL" id="QMFB01000010">
    <property type="protein sequence ID" value="RAV19765.1"/>
    <property type="molecule type" value="Genomic_DNA"/>
</dbReference>
<organism evidence="1 2">
    <name type="scientific">Paenibacillus contaminans</name>
    <dbReference type="NCBI Taxonomy" id="450362"/>
    <lineage>
        <taxon>Bacteria</taxon>
        <taxon>Bacillati</taxon>
        <taxon>Bacillota</taxon>
        <taxon>Bacilli</taxon>
        <taxon>Bacillales</taxon>
        <taxon>Paenibacillaceae</taxon>
        <taxon>Paenibacillus</taxon>
    </lineage>
</organism>
<sequence length="144" mass="16587">MANFWLTPVTYENKLVLGAERILCAPLFDLQTFRERLSTINARVLPMFKANLLPDDDDEFCGSDEWLPELDSGLEVTFDGNPLRLSHCAEAFFDRLPGASECLTWMNQSDIENDSGLPQIEREWLRKMIGWLESGYQVILLRED</sequence>
<accession>A0A329MIX8</accession>
<reference evidence="1 2" key="1">
    <citation type="journal article" date="2009" name="Int. J. Syst. Evol. Microbiol.">
        <title>Paenibacillus contaminans sp. nov., isolated from a contaminated laboratory plate.</title>
        <authorList>
            <person name="Chou J.H."/>
            <person name="Lee J.H."/>
            <person name="Lin M.C."/>
            <person name="Chang P.S."/>
            <person name="Arun A.B."/>
            <person name="Young C.C."/>
            <person name="Chen W.M."/>
        </authorList>
    </citation>
    <scope>NUCLEOTIDE SEQUENCE [LARGE SCALE GENOMIC DNA]</scope>
    <source>
        <strain evidence="1 2">CKOBP-6</strain>
    </source>
</reference>
<proteinExistence type="predicted"/>
<dbReference type="Proteomes" id="UP000250369">
    <property type="component" value="Unassembled WGS sequence"/>
</dbReference>
<evidence type="ECO:0000313" key="2">
    <source>
        <dbReference type="Proteomes" id="UP000250369"/>
    </source>
</evidence>
<dbReference type="OrthoDB" id="2680436at2"/>
<dbReference type="AlphaFoldDB" id="A0A329MIX8"/>
<comment type="caution">
    <text evidence="1">The sequence shown here is derived from an EMBL/GenBank/DDBJ whole genome shotgun (WGS) entry which is preliminary data.</text>
</comment>
<evidence type="ECO:0000313" key="1">
    <source>
        <dbReference type="EMBL" id="RAV19765.1"/>
    </source>
</evidence>
<dbReference type="RefSeq" id="WP_113032195.1">
    <property type="nucleotide sequence ID" value="NZ_QMFB01000010.1"/>
</dbReference>
<keyword evidence="2" id="KW-1185">Reference proteome</keyword>
<gene>
    <name evidence="1" type="ORF">DQG23_17625</name>
</gene>
<name>A0A329MIX8_9BACL</name>